<gene>
    <name evidence="1" type="ORF">SUBVAR_07302</name>
</gene>
<proteinExistence type="predicted"/>
<dbReference type="EMBL" id="ACBY02000071">
    <property type="protein sequence ID" value="EFB74404.1"/>
    <property type="molecule type" value="Genomic_DNA"/>
</dbReference>
<keyword evidence="2" id="KW-1185">Reference proteome</keyword>
<accession>D1PSB9</accession>
<dbReference type="Proteomes" id="UP000003438">
    <property type="component" value="Unassembled WGS sequence"/>
</dbReference>
<evidence type="ECO:0000313" key="2">
    <source>
        <dbReference type="Proteomes" id="UP000003438"/>
    </source>
</evidence>
<protein>
    <submittedName>
        <fullName evidence="1">Uncharacterized protein</fullName>
    </submittedName>
</protein>
<dbReference type="AlphaFoldDB" id="D1PSB9"/>
<dbReference type="STRING" id="411471.SUBVAR_07302"/>
<organism evidence="1 2">
    <name type="scientific">Subdoligranulum variabile DSM 15176</name>
    <dbReference type="NCBI Taxonomy" id="411471"/>
    <lineage>
        <taxon>Bacteria</taxon>
        <taxon>Bacillati</taxon>
        <taxon>Bacillota</taxon>
        <taxon>Clostridia</taxon>
        <taxon>Eubacteriales</taxon>
        <taxon>Oscillospiraceae</taxon>
        <taxon>Subdoligranulum</taxon>
    </lineage>
</organism>
<dbReference type="HOGENOM" id="CLU_3258803_0_0_9"/>
<comment type="caution">
    <text evidence="1">The sequence shown here is derived from an EMBL/GenBank/DDBJ whole genome shotgun (WGS) entry which is preliminary data.</text>
</comment>
<evidence type="ECO:0000313" key="1">
    <source>
        <dbReference type="EMBL" id="EFB74404.1"/>
    </source>
</evidence>
<reference evidence="1" key="1">
    <citation type="submission" date="2009-12" db="EMBL/GenBank/DDBJ databases">
        <authorList>
            <person name="Weinstock G."/>
            <person name="Sodergren E."/>
            <person name="Clifton S."/>
            <person name="Fulton L."/>
            <person name="Fulton B."/>
            <person name="Courtney L."/>
            <person name="Fronick C."/>
            <person name="Harrison M."/>
            <person name="Strong C."/>
            <person name="Farmer C."/>
            <person name="Delahaunty K."/>
            <person name="Markovic C."/>
            <person name="Hall O."/>
            <person name="Minx P."/>
            <person name="Tomlinson C."/>
            <person name="Mitreva M."/>
            <person name="Nelson J."/>
            <person name="Hou S."/>
            <person name="Wollam A."/>
            <person name="Pepin K.H."/>
            <person name="Johnson M."/>
            <person name="Bhonagiri V."/>
            <person name="Nash W.E."/>
            <person name="Warren W."/>
            <person name="Chinwalla A."/>
            <person name="Mardis E.R."/>
            <person name="Wilson R.K."/>
        </authorList>
    </citation>
    <scope>NUCLEOTIDE SEQUENCE [LARGE SCALE GENOMIC DNA]</scope>
    <source>
        <strain evidence="1">DSM 15176</strain>
    </source>
</reference>
<name>D1PSB9_9FIRM</name>
<sequence length="42" mass="4624">MPRRSALSLRQRGRPLDAAGCAHRLLTVPSRVRSGPEQPAMK</sequence>